<evidence type="ECO:0000313" key="1">
    <source>
        <dbReference type="EMBL" id="MBX55957.1"/>
    </source>
</evidence>
<dbReference type="EMBL" id="GGEC01075473">
    <property type="protein sequence ID" value="MBX55957.1"/>
    <property type="molecule type" value="Transcribed_RNA"/>
</dbReference>
<protein>
    <submittedName>
        <fullName evidence="1">Uncharacterized protein</fullName>
    </submittedName>
</protein>
<reference evidence="1" key="1">
    <citation type="submission" date="2018-02" db="EMBL/GenBank/DDBJ databases">
        <title>Rhizophora mucronata_Transcriptome.</title>
        <authorList>
            <person name="Meera S.P."/>
            <person name="Sreeshan A."/>
            <person name="Augustine A."/>
        </authorList>
    </citation>
    <scope>NUCLEOTIDE SEQUENCE</scope>
    <source>
        <tissue evidence="1">Leaf</tissue>
    </source>
</reference>
<name>A0A2P2PMF8_RHIMU</name>
<dbReference type="AlphaFoldDB" id="A0A2P2PMF8"/>
<accession>A0A2P2PMF8</accession>
<sequence>MNYNDFHVYNGSKASQTQHRYYNE</sequence>
<organism evidence="1">
    <name type="scientific">Rhizophora mucronata</name>
    <name type="common">Asiatic mangrove</name>
    <dbReference type="NCBI Taxonomy" id="61149"/>
    <lineage>
        <taxon>Eukaryota</taxon>
        <taxon>Viridiplantae</taxon>
        <taxon>Streptophyta</taxon>
        <taxon>Embryophyta</taxon>
        <taxon>Tracheophyta</taxon>
        <taxon>Spermatophyta</taxon>
        <taxon>Magnoliopsida</taxon>
        <taxon>eudicotyledons</taxon>
        <taxon>Gunneridae</taxon>
        <taxon>Pentapetalae</taxon>
        <taxon>rosids</taxon>
        <taxon>fabids</taxon>
        <taxon>Malpighiales</taxon>
        <taxon>Rhizophoraceae</taxon>
        <taxon>Rhizophora</taxon>
    </lineage>
</organism>
<proteinExistence type="predicted"/>